<dbReference type="InterPro" id="IPR036365">
    <property type="entry name" value="PGBD-like_sf"/>
</dbReference>
<comment type="caution">
    <text evidence="3">The sequence shown here is derived from an EMBL/GenBank/DDBJ whole genome shotgun (WGS) entry which is preliminary data.</text>
</comment>
<dbReference type="RefSeq" id="WP_358473109.1">
    <property type="nucleotide sequence ID" value="NZ_JBEZAE010000028.1"/>
</dbReference>
<name>A0ABV3CIG8_9ACTN</name>
<keyword evidence="2" id="KW-1133">Transmembrane helix</keyword>
<organism evidence="3 4">
    <name type="scientific">Streptomyces narbonensis</name>
    <dbReference type="NCBI Taxonomy" id="67333"/>
    <lineage>
        <taxon>Bacteria</taxon>
        <taxon>Bacillati</taxon>
        <taxon>Actinomycetota</taxon>
        <taxon>Actinomycetes</taxon>
        <taxon>Kitasatosporales</taxon>
        <taxon>Streptomycetaceae</taxon>
        <taxon>Streptomyces</taxon>
    </lineage>
</organism>
<protein>
    <submittedName>
        <fullName evidence="3">Hydrolase</fullName>
    </submittedName>
</protein>
<feature type="compositionally biased region" description="Gly residues" evidence="1">
    <location>
        <begin position="307"/>
        <end position="331"/>
    </location>
</feature>
<keyword evidence="2" id="KW-0472">Membrane</keyword>
<dbReference type="GO" id="GO:0016787">
    <property type="term" value="F:hydrolase activity"/>
    <property type="evidence" value="ECO:0007669"/>
    <property type="project" value="UniProtKB-KW"/>
</dbReference>
<proteinExistence type="predicted"/>
<keyword evidence="2" id="KW-0812">Transmembrane</keyword>
<dbReference type="SUPFAM" id="SSF47090">
    <property type="entry name" value="PGBD-like"/>
    <property type="match status" value="1"/>
</dbReference>
<evidence type="ECO:0000256" key="2">
    <source>
        <dbReference type="SAM" id="Phobius"/>
    </source>
</evidence>
<accession>A0ABV3CIG8</accession>
<gene>
    <name evidence="3" type="ORF">AB0A88_31250</name>
</gene>
<reference evidence="3 4" key="1">
    <citation type="submission" date="2024-06" db="EMBL/GenBank/DDBJ databases">
        <title>The Natural Products Discovery Center: Release of the First 8490 Sequenced Strains for Exploring Actinobacteria Biosynthetic Diversity.</title>
        <authorList>
            <person name="Kalkreuter E."/>
            <person name="Kautsar S.A."/>
            <person name="Yang D."/>
            <person name="Bader C.D."/>
            <person name="Teijaro C.N."/>
            <person name="Fluegel L."/>
            <person name="Davis C.M."/>
            <person name="Simpson J.R."/>
            <person name="Lauterbach L."/>
            <person name="Steele A.D."/>
            <person name="Gui C."/>
            <person name="Meng S."/>
            <person name="Li G."/>
            <person name="Viehrig K."/>
            <person name="Ye F."/>
            <person name="Su P."/>
            <person name="Kiefer A.F."/>
            <person name="Nichols A."/>
            <person name="Cepeda A.J."/>
            <person name="Yan W."/>
            <person name="Fan B."/>
            <person name="Jiang Y."/>
            <person name="Adhikari A."/>
            <person name="Zheng C.-J."/>
            <person name="Schuster L."/>
            <person name="Cowan T.M."/>
            <person name="Smanski M.J."/>
            <person name="Chevrette M.G."/>
            <person name="De Carvalho L.P.S."/>
            <person name="Shen B."/>
        </authorList>
    </citation>
    <scope>NUCLEOTIDE SEQUENCE [LARGE SCALE GENOMIC DNA]</scope>
    <source>
        <strain evidence="3 4">NPDC045974</strain>
    </source>
</reference>
<evidence type="ECO:0000313" key="3">
    <source>
        <dbReference type="EMBL" id="MEU7074576.1"/>
    </source>
</evidence>
<feature type="region of interest" description="Disordered" evidence="1">
    <location>
        <begin position="255"/>
        <end position="384"/>
    </location>
</feature>
<evidence type="ECO:0000256" key="1">
    <source>
        <dbReference type="SAM" id="MobiDB-lite"/>
    </source>
</evidence>
<sequence length="565" mass="59253">MTMWTSLDPADVTVEPGARTSARLRVRNTGDTVEEYRLSVVGKPSGWSRVEPDVLRLYPGSEGTAEISFAPPRSSDAEAGPVAYGIRVDPRENSGARDVLEGRLTLTPFTETRAELLPPSLLGRFRGRARIAVDNLGNTPLTASLVARDDANRLTFDVRPNAVQIAPGRAAFGELVVRPQTVRWTGAEESHRFTVSVRRAGDDTALDLDATFDQRPVLGNWLVVVGGLLLTAVIAFVVLWFNFSPKIVSAAKEAQATGAPRPAQQGGGDELPEAPPPPSESGGPPAGDNPPDGPPPATDGAAPPPADGGGGDGGGGGGGGSASGGGGGGNSGDETTEALPREGTSAQPTEDGSDITAPAPGNTGGATRPPAAPTARVRNEPPWRMGDAPEIVVEYAQEKLAALDNACDLKPGWTRGVIDTRTRASLVCYQDLVVSDGVNKGKNSAAIFDTDTRGELGRATLTSLWAQGITVDSVKPGTTSWQTTQLMAAFWWAINRGFDSGDMITARTNAQYGIDHFREGRDKTSKYSTQVGDHIKQYQSAVGLQATGTVDWNTLKKMVGGSVKR</sequence>
<feature type="compositionally biased region" description="Pro residues" evidence="1">
    <location>
        <begin position="287"/>
        <end position="306"/>
    </location>
</feature>
<dbReference type="EMBL" id="JBEZAE010000028">
    <property type="protein sequence ID" value="MEU7074576.1"/>
    <property type="molecule type" value="Genomic_DNA"/>
</dbReference>
<feature type="compositionally biased region" description="Low complexity" evidence="1">
    <location>
        <begin position="356"/>
        <end position="375"/>
    </location>
</feature>
<keyword evidence="4" id="KW-1185">Reference proteome</keyword>
<feature type="transmembrane region" description="Helical" evidence="2">
    <location>
        <begin position="221"/>
        <end position="243"/>
    </location>
</feature>
<keyword evidence="3" id="KW-0378">Hydrolase</keyword>
<evidence type="ECO:0000313" key="4">
    <source>
        <dbReference type="Proteomes" id="UP001551329"/>
    </source>
</evidence>
<dbReference type="Proteomes" id="UP001551329">
    <property type="component" value="Unassembled WGS sequence"/>
</dbReference>